<reference evidence="8 9" key="1">
    <citation type="submission" date="2016-10" db="EMBL/GenBank/DDBJ databases">
        <authorList>
            <person name="de Groot N.N."/>
        </authorList>
    </citation>
    <scope>NUCLEOTIDE SEQUENCE [LARGE SCALE GENOMIC DNA]</scope>
    <source>
        <strain evidence="8 9">R-24608</strain>
    </source>
</reference>
<comment type="function">
    <text evidence="7">Essential cell division protein. May link together the upstream cell division proteins, which are predominantly cytoplasmic, with the downstream cell division proteins, which are predominantly periplasmic.</text>
</comment>
<dbReference type="NCBIfam" id="NF002058">
    <property type="entry name" value="PRK00888.1"/>
    <property type="match status" value="1"/>
</dbReference>
<evidence type="ECO:0000256" key="5">
    <source>
        <dbReference type="ARBA" id="ARBA00023136"/>
    </source>
</evidence>
<keyword evidence="6 7" id="KW-0131">Cell cycle</keyword>
<dbReference type="OrthoDB" id="7061211at2"/>
<dbReference type="EMBL" id="FPBX01000007">
    <property type="protein sequence ID" value="SFU53378.1"/>
    <property type="molecule type" value="Genomic_DNA"/>
</dbReference>
<protein>
    <recommendedName>
        <fullName evidence="7">Cell division protein FtsB</fullName>
    </recommendedName>
</protein>
<comment type="similarity">
    <text evidence="7">Belongs to the FtsB family.</text>
</comment>
<keyword evidence="1 7" id="KW-1003">Cell membrane</keyword>
<evidence type="ECO:0000313" key="9">
    <source>
        <dbReference type="Proteomes" id="UP000183656"/>
    </source>
</evidence>
<dbReference type="InterPro" id="IPR007060">
    <property type="entry name" value="FtsL/DivIC"/>
</dbReference>
<organism evidence="8 9">
    <name type="scientific">Paenacidovorax caeni</name>
    <dbReference type="NCBI Taxonomy" id="343013"/>
    <lineage>
        <taxon>Bacteria</taxon>
        <taxon>Pseudomonadati</taxon>
        <taxon>Pseudomonadota</taxon>
        <taxon>Betaproteobacteria</taxon>
        <taxon>Burkholderiales</taxon>
        <taxon>Comamonadaceae</taxon>
        <taxon>Paenacidovorax</taxon>
    </lineage>
</organism>
<sequence length="101" mass="10982">MVSRLVPLVLLALLVAIHAQLWTGRGSIHHVQDLQHAIATQQAANAKARQENTRLASEVQDLKEGLDMVEEKARSELGMVKQGEVYVHVTPAAAPGSTRPQ</sequence>
<dbReference type="GO" id="GO:0030428">
    <property type="term" value="C:cell septum"/>
    <property type="evidence" value="ECO:0007669"/>
    <property type="project" value="TreeGrafter"/>
</dbReference>
<keyword evidence="7" id="KW-0997">Cell inner membrane</keyword>
<feature type="coiled-coil region" evidence="7">
    <location>
        <begin position="31"/>
        <end position="72"/>
    </location>
</feature>
<name>A0A1I7GY24_9BURK</name>
<accession>A0A1I7GY24</accession>
<dbReference type="InterPro" id="IPR023081">
    <property type="entry name" value="Cell_div_FtsB"/>
</dbReference>
<keyword evidence="2 7" id="KW-0132">Cell division</keyword>
<dbReference type="AlphaFoldDB" id="A0A1I7GY24"/>
<keyword evidence="3 7" id="KW-0812">Transmembrane</keyword>
<dbReference type="STRING" id="343013.SAMN04489707_100794"/>
<evidence type="ECO:0000256" key="7">
    <source>
        <dbReference type="HAMAP-Rule" id="MF_00599"/>
    </source>
</evidence>
<comment type="subcellular location">
    <subcellularLocation>
        <location evidence="7">Cell inner membrane</location>
        <topology evidence="7">Single-pass type II membrane protein</topology>
    </subcellularLocation>
    <text evidence="7">Localizes to the division septum.</text>
</comment>
<dbReference type="GO" id="GO:0005886">
    <property type="term" value="C:plasma membrane"/>
    <property type="evidence" value="ECO:0007669"/>
    <property type="project" value="UniProtKB-SubCell"/>
</dbReference>
<feature type="topological domain" description="Periplasmic" evidence="7">
    <location>
        <begin position="24"/>
        <end position="101"/>
    </location>
</feature>
<keyword evidence="4 7" id="KW-1133">Transmembrane helix</keyword>
<evidence type="ECO:0000256" key="3">
    <source>
        <dbReference type="ARBA" id="ARBA00022692"/>
    </source>
</evidence>
<keyword evidence="7" id="KW-0175">Coiled coil</keyword>
<dbReference type="RefSeq" id="WP_054254988.1">
    <property type="nucleotide sequence ID" value="NZ_CYIG01000003.1"/>
</dbReference>
<dbReference type="Proteomes" id="UP000183656">
    <property type="component" value="Unassembled WGS sequence"/>
</dbReference>
<gene>
    <name evidence="7" type="primary">ftsB</name>
    <name evidence="8" type="ORF">SAMN04489707_100794</name>
</gene>
<evidence type="ECO:0000256" key="4">
    <source>
        <dbReference type="ARBA" id="ARBA00022989"/>
    </source>
</evidence>
<feature type="topological domain" description="Cytoplasmic" evidence="7">
    <location>
        <begin position="1"/>
        <end position="5"/>
    </location>
</feature>
<keyword evidence="9" id="KW-1185">Reference proteome</keyword>
<dbReference type="GO" id="GO:0043093">
    <property type="term" value="P:FtsZ-dependent cytokinesis"/>
    <property type="evidence" value="ECO:0007669"/>
    <property type="project" value="UniProtKB-UniRule"/>
</dbReference>
<proteinExistence type="inferred from homology"/>
<dbReference type="HAMAP" id="MF_00599">
    <property type="entry name" value="FtsB"/>
    <property type="match status" value="1"/>
</dbReference>
<dbReference type="Pfam" id="PF04977">
    <property type="entry name" value="DivIC"/>
    <property type="match status" value="1"/>
</dbReference>
<evidence type="ECO:0000313" key="8">
    <source>
        <dbReference type="EMBL" id="SFU53378.1"/>
    </source>
</evidence>
<dbReference type="PANTHER" id="PTHR37485">
    <property type="entry name" value="CELL DIVISION PROTEIN FTSB"/>
    <property type="match status" value="1"/>
</dbReference>
<keyword evidence="5 7" id="KW-0472">Membrane</keyword>
<evidence type="ECO:0000256" key="6">
    <source>
        <dbReference type="ARBA" id="ARBA00023306"/>
    </source>
</evidence>
<dbReference type="PANTHER" id="PTHR37485:SF1">
    <property type="entry name" value="CELL DIVISION PROTEIN FTSB"/>
    <property type="match status" value="1"/>
</dbReference>
<evidence type="ECO:0000256" key="2">
    <source>
        <dbReference type="ARBA" id="ARBA00022618"/>
    </source>
</evidence>
<dbReference type="GO" id="GO:0032153">
    <property type="term" value="C:cell division site"/>
    <property type="evidence" value="ECO:0007669"/>
    <property type="project" value="UniProtKB-UniRule"/>
</dbReference>
<comment type="subunit">
    <text evidence="7">Part of a complex composed of FtsB, FtsL and FtsQ.</text>
</comment>
<evidence type="ECO:0000256" key="1">
    <source>
        <dbReference type="ARBA" id="ARBA00022475"/>
    </source>
</evidence>